<evidence type="ECO:0000256" key="1">
    <source>
        <dbReference type="ARBA" id="ARBA00001946"/>
    </source>
</evidence>
<dbReference type="InterPro" id="IPR033713">
    <property type="entry name" value="NudJ"/>
</dbReference>
<dbReference type="PANTHER" id="PTHR43222:SF11">
    <property type="entry name" value="PHOSPHATASE NUDJ"/>
    <property type="match status" value="1"/>
</dbReference>
<keyword evidence="6" id="KW-0460">Magnesium</keyword>
<evidence type="ECO:0000256" key="5">
    <source>
        <dbReference type="ARBA" id="ARBA00022801"/>
    </source>
</evidence>
<gene>
    <name evidence="6" type="primary">nudJ</name>
    <name evidence="8" type="ORF">J0I24_03965</name>
</gene>
<dbReference type="GO" id="GO:0004787">
    <property type="term" value="F:thiamine diphosphate phosphatase activity"/>
    <property type="evidence" value="ECO:0007669"/>
    <property type="project" value="InterPro"/>
</dbReference>
<evidence type="ECO:0000313" key="8">
    <source>
        <dbReference type="EMBL" id="MBN8743443.1"/>
    </source>
</evidence>
<dbReference type="InterPro" id="IPR000086">
    <property type="entry name" value="NUDIX_hydrolase_dom"/>
</dbReference>
<accession>A0A8I1MW76</accession>
<evidence type="ECO:0000259" key="7">
    <source>
        <dbReference type="PROSITE" id="PS51462"/>
    </source>
</evidence>
<comment type="subunit">
    <text evidence="3 6">Monomer.</text>
</comment>
<feature type="domain" description="Nudix hydrolase" evidence="7">
    <location>
        <begin position="6"/>
        <end position="141"/>
    </location>
</feature>
<dbReference type="PANTHER" id="PTHR43222">
    <property type="entry name" value="NUDIX HYDROLASE 23"/>
    <property type="match status" value="1"/>
</dbReference>
<proteinExistence type="inferred from homology"/>
<dbReference type="CDD" id="cd03675">
    <property type="entry name" value="NUDIX_Hydrolase"/>
    <property type="match status" value="1"/>
</dbReference>
<evidence type="ECO:0000313" key="9">
    <source>
        <dbReference type="Proteomes" id="UP000664800"/>
    </source>
</evidence>
<dbReference type="PROSITE" id="PS51462">
    <property type="entry name" value="NUDIX"/>
    <property type="match status" value="1"/>
</dbReference>
<name>A0A8I1MW76_THIA3</name>
<dbReference type="GO" id="GO:0017110">
    <property type="term" value="F:nucleoside diphosphate phosphatase activity"/>
    <property type="evidence" value="ECO:0007669"/>
    <property type="project" value="InterPro"/>
</dbReference>
<dbReference type="InterPro" id="IPR020084">
    <property type="entry name" value="NUDIX_hydrolase_CS"/>
</dbReference>
<reference evidence="8" key="1">
    <citation type="submission" date="2021-02" db="EMBL/GenBank/DDBJ databases">
        <title>Thiocyanate and organic carbon inputs drive convergent selection for specific autotrophic Afipia and Thiobacillus strains within complex microbiomes.</title>
        <authorList>
            <person name="Huddy R.J."/>
            <person name="Sachdeva R."/>
            <person name="Kadzinga F."/>
            <person name="Kantor R.S."/>
            <person name="Harrison S.T.L."/>
            <person name="Banfield J.F."/>
        </authorList>
    </citation>
    <scope>NUCLEOTIDE SEQUENCE</scope>
    <source>
        <strain evidence="8">SCN18_13_7_16_R3_B_64_19</strain>
    </source>
</reference>
<dbReference type="EMBL" id="JAFKMR010000011">
    <property type="protein sequence ID" value="MBN8743443.1"/>
    <property type="molecule type" value="Genomic_DNA"/>
</dbReference>
<evidence type="ECO:0000256" key="3">
    <source>
        <dbReference type="ARBA" id="ARBA00011245"/>
    </source>
</evidence>
<dbReference type="SUPFAM" id="SSF55811">
    <property type="entry name" value="Nudix"/>
    <property type="match status" value="1"/>
</dbReference>
<sequence>MRFDPSARPRVTVAAIVEQDGRFLLVEEQTAGGLRLNQPAGHLEVGESPLQGAVREALEETGRVFVPTGLVGVYLSRSQRHTASGHQDESYLRLAFCGEVSAADPGRALDEGIERTLWMDFDALRASASRHRSPLVLRCVEDYLRGQRYPLELIATDPSVFG</sequence>
<dbReference type="EC" id="3.6.1.-" evidence="6"/>
<keyword evidence="5 6" id="KW-0378">Hydrolase</keyword>
<evidence type="ECO:0000256" key="2">
    <source>
        <dbReference type="ARBA" id="ARBA00007608"/>
    </source>
</evidence>
<dbReference type="GO" id="GO:0017111">
    <property type="term" value="F:ribonucleoside triphosphate phosphatase activity"/>
    <property type="evidence" value="ECO:0007669"/>
    <property type="project" value="InterPro"/>
</dbReference>
<protein>
    <recommendedName>
        <fullName evidence="4 6">Phosphatase NudJ</fullName>
        <ecNumber evidence="6">3.6.1.-</ecNumber>
    </recommendedName>
</protein>
<dbReference type="InterPro" id="IPR015797">
    <property type="entry name" value="NUDIX_hydrolase-like_dom_sf"/>
</dbReference>
<dbReference type="Gene3D" id="3.90.79.10">
    <property type="entry name" value="Nucleoside Triphosphate Pyrophosphohydrolase"/>
    <property type="match status" value="1"/>
</dbReference>
<dbReference type="Proteomes" id="UP000664800">
    <property type="component" value="Unassembled WGS sequence"/>
</dbReference>
<dbReference type="RefSeq" id="WP_276728201.1">
    <property type="nucleotide sequence ID" value="NZ_JAFKMR010000011.1"/>
</dbReference>
<dbReference type="Pfam" id="PF00293">
    <property type="entry name" value="NUDIX"/>
    <property type="match status" value="1"/>
</dbReference>
<dbReference type="AlphaFoldDB" id="A0A8I1MW76"/>
<organism evidence="8 9">
    <name type="scientific">Thiomonas arsenitoxydans (strain DSM 22701 / CIP 110005 / 3As)</name>
    <dbReference type="NCBI Taxonomy" id="426114"/>
    <lineage>
        <taxon>Bacteria</taxon>
        <taxon>Pseudomonadati</taxon>
        <taxon>Pseudomonadota</taxon>
        <taxon>Betaproteobacteria</taxon>
        <taxon>Burkholderiales</taxon>
        <taxon>Thiomonas</taxon>
    </lineage>
</organism>
<dbReference type="PROSITE" id="PS00893">
    <property type="entry name" value="NUDIX_BOX"/>
    <property type="match status" value="1"/>
</dbReference>
<evidence type="ECO:0000256" key="6">
    <source>
        <dbReference type="RuleBase" id="RU364043"/>
    </source>
</evidence>
<evidence type="ECO:0000256" key="4">
    <source>
        <dbReference type="ARBA" id="ARBA00015552"/>
    </source>
</evidence>
<comment type="similarity">
    <text evidence="2 6">Belongs to the Nudix hydrolase family. NudJ subfamily.</text>
</comment>
<comment type="cofactor">
    <cofactor evidence="1 6">
        <name>Mg(2+)</name>
        <dbReference type="ChEBI" id="CHEBI:18420"/>
    </cofactor>
</comment>
<comment type="caution">
    <text evidence="8">The sequence shown here is derived from an EMBL/GenBank/DDBJ whole genome shotgun (WGS) entry which is preliminary data.</text>
</comment>